<name>A0A0F9ENJ4_9ZZZZ</name>
<accession>A0A0F9ENJ4</accession>
<dbReference type="EMBL" id="LAZR01034013">
    <property type="protein sequence ID" value="KKL46485.1"/>
    <property type="molecule type" value="Genomic_DNA"/>
</dbReference>
<comment type="caution">
    <text evidence="1">The sequence shown here is derived from an EMBL/GenBank/DDBJ whole genome shotgun (WGS) entry which is preliminary data.</text>
</comment>
<dbReference type="AlphaFoldDB" id="A0A0F9ENJ4"/>
<organism evidence="1">
    <name type="scientific">marine sediment metagenome</name>
    <dbReference type="NCBI Taxonomy" id="412755"/>
    <lineage>
        <taxon>unclassified sequences</taxon>
        <taxon>metagenomes</taxon>
        <taxon>ecological metagenomes</taxon>
    </lineage>
</organism>
<gene>
    <name evidence="1" type="ORF">LCGC14_2345070</name>
</gene>
<proteinExistence type="predicted"/>
<sequence length="61" mass="6723">MRFELRIELGNDDMQTGVDISVALEQVARQIEDLGLLSRGGEYGKIQDINGNSVGGWEVTK</sequence>
<reference evidence="1" key="1">
    <citation type="journal article" date="2015" name="Nature">
        <title>Complex archaea that bridge the gap between prokaryotes and eukaryotes.</title>
        <authorList>
            <person name="Spang A."/>
            <person name="Saw J.H."/>
            <person name="Jorgensen S.L."/>
            <person name="Zaremba-Niedzwiedzka K."/>
            <person name="Martijn J."/>
            <person name="Lind A.E."/>
            <person name="van Eijk R."/>
            <person name="Schleper C."/>
            <person name="Guy L."/>
            <person name="Ettema T.J."/>
        </authorList>
    </citation>
    <scope>NUCLEOTIDE SEQUENCE</scope>
</reference>
<evidence type="ECO:0000313" key="1">
    <source>
        <dbReference type="EMBL" id="KKL46485.1"/>
    </source>
</evidence>
<protein>
    <submittedName>
        <fullName evidence="1">Uncharacterized protein</fullName>
    </submittedName>
</protein>